<dbReference type="InterPro" id="IPR009915">
    <property type="entry name" value="NnrU_dom"/>
</dbReference>
<protein>
    <submittedName>
        <fullName evidence="5">Uncharacterized protein</fullName>
    </submittedName>
</protein>
<sequence length="181" mass="19450">MTWLILGLVLWSAGHFLKPALPDLRARMGGAGKGVAALLIVGGLVLMVLGYRAAPVDQVYDTPGWARHLNNLLMLVAVYLFAVSGAKSRLHRHLRHPMLTGALVWSVAHLIVNGDAASIVLFGGIGLWALAEMVVINRRAPDWTPPPPRPVAVEIRALVITLVVYGVIAALHVWIGPSPFS</sequence>
<dbReference type="OrthoDB" id="5293641at2"/>
<keyword evidence="3" id="KW-1133">Transmembrane helix</keyword>
<evidence type="ECO:0000313" key="6">
    <source>
        <dbReference type="Proteomes" id="UP000187266"/>
    </source>
</evidence>
<gene>
    <name evidence="5" type="ORF">BV394_11140</name>
</gene>
<dbReference type="Pfam" id="PF07298">
    <property type="entry name" value="NnrU"/>
    <property type="match status" value="1"/>
</dbReference>
<dbReference type="STRING" id="1267768.BV394_11140"/>
<reference evidence="5 6" key="1">
    <citation type="submission" date="2017-01" db="EMBL/GenBank/DDBJ databases">
        <title>Genomic analysis of Xuhuaishuia manganoxidans DY6-4.</title>
        <authorList>
            <person name="Wang X."/>
        </authorList>
    </citation>
    <scope>NUCLEOTIDE SEQUENCE [LARGE SCALE GENOMIC DNA]</scope>
    <source>
        <strain evidence="5 6">DY6-4</strain>
    </source>
</reference>
<evidence type="ECO:0000256" key="2">
    <source>
        <dbReference type="ARBA" id="ARBA00022692"/>
    </source>
</evidence>
<dbReference type="GO" id="GO:0016020">
    <property type="term" value="C:membrane"/>
    <property type="evidence" value="ECO:0007669"/>
    <property type="project" value="UniProtKB-SubCell"/>
</dbReference>
<name>A0A1U7DJZ0_9RHOB</name>
<dbReference type="RefSeq" id="WP_076980230.1">
    <property type="nucleotide sequence ID" value="NZ_CP019124.1"/>
</dbReference>
<evidence type="ECO:0000256" key="4">
    <source>
        <dbReference type="ARBA" id="ARBA00023136"/>
    </source>
</evidence>
<evidence type="ECO:0000256" key="3">
    <source>
        <dbReference type="ARBA" id="ARBA00022989"/>
    </source>
</evidence>
<evidence type="ECO:0000256" key="1">
    <source>
        <dbReference type="ARBA" id="ARBA00004141"/>
    </source>
</evidence>
<comment type="subcellular location">
    <subcellularLocation>
        <location evidence="1">Membrane</location>
        <topology evidence="1">Multi-pass membrane protein</topology>
    </subcellularLocation>
</comment>
<proteinExistence type="predicted"/>
<keyword evidence="6" id="KW-1185">Reference proteome</keyword>
<evidence type="ECO:0000313" key="5">
    <source>
        <dbReference type="EMBL" id="APX90213.1"/>
    </source>
</evidence>
<accession>A0A1U7DJZ0</accession>
<dbReference type="Proteomes" id="UP000187266">
    <property type="component" value="Chromosome"/>
</dbReference>
<keyword evidence="4" id="KW-0472">Membrane</keyword>
<dbReference type="AlphaFoldDB" id="A0A1U7DJZ0"/>
<dbReference type="EMBL" id="CP019124">
    <property type="protein sequence ID" value="APX90213.1"/>
    <property type="molecule type" value="Genomic_DNA"/>
</dbReference>
<organism evidence="5 6">
    <name type="scientific">Brevirhabdus pacifica</name>
    <dbReference type="NCBI Taxonomy" id="1267768"/>
    <lineage>
        <taxon>Bacteria</taxon>
        <taxon>Pseudomonadati</taxon>
        <taxon>Pseudomonadota</taxon>
        <taxon>Alphaproteobacteria</taxon>
        <taxon>Rhodobacterales</taxon>
        <taxon>Paracoccaceae</taxon>
        <taxon>Brevirhabdus</taxon>
    </lineage>
</organism>
<keyword evidence="2" id="KW-0812">Transmembrane</keyword>
<accession>A0A2M9D4J3</accession>